<dbReference type="GO" id="GO:0005737">
    <property type="term" value="C:cytoplasm"/>
    <property type="evidence" value="ECO:0007669"/>
    <property type="project" value="TreeGrafter"/>
</dbReference>
<dbReference type="SUPFAM" id="SSF53623">
    <property type="entry name" value="MurD-like peptide ligases, catalytic domain"/>
    <property type="match status" value="1"/>
</dbReference>
<feature type="non-terminal residue" evidence="5">
    <location>
        <position position="98"/>
    </location>
</feature>
<evidence type="ECO:0000256" key="2">
    <source>
        <dbReference type="ARBA" id="ARBA00022598"/>
    </source>
</evidence>
<sequence>MSATLEHWLARQSAAHPRSIDLGLERVAAVAHRLGLDRPESLVITVAGTNGKGSTAAHVEALLRAAGASCGLFTSPHFIHYNERIRIDGREADDAALI</sequence>
<dbReference type="AlphaFoldDB" id="T1APF3"/>
<evidence type="ECO:0000313" key="5">
    <source>
        <dbReference type="EMBL" id="EQD43965.1"/>
    </source>
</evidence>
<accession>T1APF3</accession>
<keyword evidence="3" id="KW-0547">Nucleotide-binding</keyword>
<protein>
    <submittedName>
        <fullName evidence="5">Folylpolyglutamate synthase/dihydrofolate synthase</fullName>
    </submittedName>
</protein>
<reference evidence="5" key="1">
    <citation type="submission" date="2013-08" db="EMBL/GenBank/DDBJ databases">
        <authorList>
            <person name="Mendez C."/>
            <person name="Richter M."/>
            <person name="Ferrer M."/>
            <person name="Sanchez J."/>
        </authorList>
    </citation>
    <scope>NUCLEOTIDE SEQUENCE</scope>
</reference>
<reference evidence="5" key="2">
    <citation type="journal article" date="2014" name="ISME J.">
        <title>Microbial stratification in low pH oxic and suboxic macroscopic growths along an acid mine drainage.</title>
        <authorList>
            <person name="Mendez-Garcia C."/>
            <person name="Mesa V."/>
            <person name="Sprenger R.R."/>
            <person name="Richter M."/>
            <person name="Diez M.S."/>
            <person name="Solano J."/>
            <person name="Bargiela R."/>
            <person name="Golyshina O.V."/>
            <person name="Manteca A."/>
            <person name="Ramos J.L."/>
            <person name="Gallego J.R."/>
            <person name="Llorente I."/>
            <person name="Martins Dos Santos V.A."/>
            <person name="Jensen O.N."/>
            <person name="Pelaez A.I."/>
            <person name="Sanchez J."/>
            <person name="Ferrer M."/>
        </authorList>
    </citation>
    <scope>NUCLEOTIDE SEQUENCE</scope>
</reference>
<dbReference type="InterPro" id="IPR001645">
    <property type="entry name" value="Folylpolyglutamate_synth"/>
</dbReference>
<evidence type="ECO:0000256" key="3">
    <source>
        <dbReference type="ARBA" id="ARBA00022741"/>
    </source>
</evidence>
<dbReference type="EMBL" id="AUZX01011234">
    <property type="protein sequence ID" value="EQD43965.1"/>
    <property type="molecule type" value="Genomic_DNA"/>
</dbReference>
<dbReference type="PANTHER" id="PTHR11136:SF0">
    <property type="entry name" value="DIHYDROFOLATE SYNTHETASE-RELATED"/>
    <property type="match status" value="1"/>
</dbReference>
<organism evidence="5">
    <name type="scientific">mine drainage metagenome</name>
    <dbReference type="NCBI Taxonomy" id="410659"/>
    <lineage>
        <taxon>unclassified sequences</taxon>
        <taxon>metagenomes</taxon>
        <taxon>ecological metagenomes</taxon>
    </lineage>
</organism>
<proteinExistence type="inferred from homology"/>
<dbReference type="GO" id="GO:0005524">
    <property type="term" value="F:ATP binding"/>
    <property type="evidence" value="ECO:0007669"/>
    <property type="project" value="UniProtKB-KW"/>
</dbReference>
<dbReference type="GO" id="GO:0004326">
    <property type="term" value="F:tetrahydrofolylpolyglutamate synthase activity"/>
    <property type="evidence" value="ECO:0007669"/>
    <property type="project" value="InterPro"/>
</dbReference>
<evidence type="ECO:0000256" key="1">
    <source>
        <dbReference type="ARBA" id="ARBA00008276"/>
    </source>
</evidence>
<name>T1APF3_9ZZZZ</name>
<dbReference type="Gene3D" id="3.40.1190.10">
    <property type="entry name" value="Mur-like, catalytic domain"/>
    <property type="match status" value="1"/>
</dbReference>
<dbReference type="PANTHER" id="PTHR11136">
    <property type="entry name" value="FOLYLPOLYGLUTAMATE SYNTHASE-RELATED"/>
    <property type="match status" value="1"/>
</dbReference>
<dbReference type="GO" id="GO:0008841">
    <property type="term" value="F:dihydrofolate synthase activity"/>
    <property type="evidence" value="ECO:0007669"/>
    <property type="project" value="TreeGrafter"/>
</dbReference>
<gene>
    <name evidence="5" type="ORF">B1A_15311</name>
</gene>
<evidence type="ECO:0000256" key="4">
    <source>
        <dbReference type="ARBA" id="ARBA00022840"/>
    </source>
</evidence>
<keyword evidence="4" id="KW-0067">ATP-binding</keyword>
<comment type="caution">
    <text evidence="5">The sequence shown here is derived from an EMBL/GenBank/DDBJ whole genome shotgun (WGS) entry which is preliminary data.</text>
</comment>
<dbReference type="InterPro" id="IPR036565">
    <property type="entry name" value="Mur-like_cat_sf"/>
</dbReference>
<comment type="similarity">
    <text evidence="1">Belongs to the folylpolyglutamate synthase family.</text>
</comment>
<keyword evidence="2" id="KW-0436">Ligase</keyword>